<evidence type="ECO:0000313" key="2">
    <source>
        <dbReference type="EMBL" id="MFB5189199.1"/>
    </source>
</evidence>
<dbReference type="InterPro" id="IPR036237">
    <property type="entry name" value="Xyl_isomerase-like_sf"/>
</dbReference>
<accession>A0ABV5AAA9</accession>
<sequence>MLKLGVNTVLFGGYDLRTAAKYIRFTGYQGIELASIVGMAEHLTDTASEADLKEIRTIVDENGLELYAIEAATDILVEANRERSKRVFERAATLGVPIVTIGSSGVSDDEEKTEASIRAIEKLAQAAGDCGIKFALKIHYGQSIYNTRTALRLMAEVQHPALGLNYDATHVGRVGDDPVEAIEALKDHIIHMHIRDTLIEQLKIAAPPLQTAGRGTTPLPEIVRKTVEIGYDGAIDLEIIGANHMELPEVVAIAAESHGYLSRLFQESQLPEKAGTSVLR</sequence>
<organism evidence="2 3">
    <name type="scientific">Alicyclobacillus fastidiosus</name>
    <dbReference type="NCBI Taxonomy" id="392011"/>
    <lineage>
        <taxon>Bacteria</taxon>
        <taxon>Bacillati</taxon>
        <taxon>Bacillota</taxon>
        <taxon>Bacilli</taxon>
        <taxon>Bacillales</taxon>
        <taxon>Alicyclobacillaceae</taxon>
        <taxon>Alicyclobacillus</taxon>
    </lineage>
</organism>
<dbReference type="Gene3D" id="3.20.20.150">
    <property type="entry name" value="Divalent-metal-dependent TIM barrel enzymes"/>
    <property type="match status" value="1"/>
</dbReference>
<dbReference type="EMBL" id="JBDXSU010000002">
    <property type="protein sequence ID" value="MFB5189199.1"/>
    <property type="molecule type" value="Genomic_DNA"/>
</dbReference>
<dbReference type="InterPro" id="IPR013022">
    <property type="entry name" value="Xyl_isomerase-like_TIM-brl"/>
</dbReference>
<dbReference type="Proteomes" id="UP001579974">
    <property type="component" value="Unassembled WGS sequence"/>
</dbReference>
<evidence type="ECO:0000313" key="3">
    <source>
        <dbReference type="Proteomes" id="UP001579974"/>
    </source>
</evidence>
<protein>
    <submittedName>
        <fullName evidence="2">Sugar phosphate isomerase/epimerase</fullName>
    </submittedName>
</protein>
<reference evidence="2 3" key="1">
    <citation type="journal article" date="2024" name="Int. J. Mol. Sci.">
        <title>Exploration of Alicyclobacillus spp. Genome in Search of Antibiotic Resistance.</title>
        <authorList>
            <person name="Bucka-Kolendo J."/>
            <person name="Kiousi D.E."/>
            <person name="Dekowska A."/>
            <person name="Mikolajczuk-Szczyrba A."/>
            <person name="Karadedos D.M."/>
            <person name="Michael P."/>
            <person name="Galanis A."/>
            <person name="Sokolowska B."/>
        </authorList>
    </citation>
    <scope>NUCLEOTIDE SEQUENCE [LARGE SCALE GENOMIC DNA]</scope>
    <source>
        <strain evidence="2 3">KKP 3000</strain>
    </source>
</reference>
<keyword evidence="3" id="KW-1185">Reference proteome</keyword>
<proteinExistence type="predicted"/>
<dbReference type="SUPFAM" id="SSF51658">
    <property type="entry name" value="Xylose isomerase-like"/>
    <property type="match status" value="1"/>
</dbReference>
<gene>
    <name evidence="2" type="ORF">KKP3000_002198</name>
</gene>
<comment type="caution">
    <text evidence="2">The sequence shown here is derived from an EMBL/GenBank/DDBJ whole genome shotgun (WGS) entry which is preliminary data.</text>
</comment>
<feature type="domain" description="Xylose isomerase-like TIM barrel" evidence="1">
    <location>
        <begin position="26"/>
        <end position="250"/>
    </location>
</feature>
<dbReference type="Pfam" id="PF01261">
    <property type="entry name" value="AP_endonuc_2"/>
    <property type="match status" value="1"/>
</dbReference>
<dbReference type="RefSeq" id="WP_275472657.1">
    <property type="nucleotide sequence ID" value="NZ_CP162940.1"/>
</dbReference>
<keyword evidence="2" id="KW-0413">Isomerase</keyword>
<dbReference type="InterPro" id="IPR050312">
    <property type="entry name" value="IolE/XylAMocC-like"/>
</dbReference>
<evidence type="ECO:0000259" key="1">
    <source>
        <dbReference type="Pfam" id="PF01261"/>
    </source>
</evidence>
<name>A0ABV5AAA9_9BACL</name>
<dbReference type="PANTHER" id="PTHR12110">
    <property type="entry name" value="HYDROXYPYRUVATE ISOMERASE"/>
    <property type="match status" value="1"/>
</dbReference>
<dbReference type="GO" id="GO:0016853">
    <property type="term" value="F:isomerase activity"/>
    <property type="evidence" value="ECO:0007669"/>
    <property type="project" value="UniProtKB-KW"/>
</dbReference>